<accession>A0A7R9Y9T5</accession>
<evidence type="ECO:0000256" key="1">
    <source>
        <dbReference type="ARBA" id="ARBA00022737"/>
    </source>
</evidence>
<dbReference type="SMART" id="SM00028">
    <property type="entry name" value="TPR"/>
    <property type="match status" value="4"/>
</dbReference>
<dbReference type="SUPFAM" id="SSF52540">
    <property type="entry name" value="P-loop containing nucleoside triphosphate hydrolases"/>
    <property type="match status" value="1"/>
</dbReference>
<evidence type="ECO:0000313" key="5">
    <source>
        <dbReference type="EMBL" id="CAD8253239.1"/>
    </source>
</evidence>
<dbReference type="Pfam" id="PF13424">
    <property type="entry name" value="TPR_12"/>
    <property type="match status" value="2"/>
</dbReference>
<evidence type="ECO:0000256" key="2">
    <source>
        <dbReference type="ARBA" id="ARBA00022803"/>
    </source>
</evidence>
<dbReference type="SUPFAM" id="SSF48452">
    <property type="entry name" value="TPR-like"/>
    <property type="match status" value="2"/>
</dbReference>
<evidence type="ECO:0000256" key="3">
    <source>
        <dbReference type="SAM" id="Coils"/>
    </source>
</evidence>
<dbReference type="InterPro" id="IPR011990">
    <property type="entry name" value="TPR-like_helical_dom_sf"/>
</dbReference>
<dbReference type="Gene3D" id="1.25.40.10">
    <property type="entry name" value="Tetratricopeptide repeat domain"/>
    <property type="match status" value="2"/>
</dbReference>
<keyword evidence="3" id="KW-0175">Coiled coil</keyword>
<reference evidence="5" key="1">
    <citation type="submission" date="2021-01" db="EMBL/GenBank/DDBJ databases">
        <authorList>
            <person name="Corre E."/>
            <person name="Pelletier E."/>
            <person name="Niang G."/>
            <person name="Scheremetjew M."/>
            <person name="Finn R."/>
            <person name="Kale V."/>
            <person name="Holt S."/>
            <person name="Cochrane G."/>
            <person name="Meng A."/>
            <person name="Brown T."/>
            <person name="Cohen L."/>
        </authorList>
    </citation>
    <scope>NUCLEOTIDE SEQUENCE</scope>
    <source>
        <strain evidence="5">CCMP2078</strain>
    </source>
</reference>
<organism evidence="5">
    <name type="scientific">Pinguiococcus pyrenoidosus</name>
    <dbReference type="NCBI Taxonomy" id="172671"/>
    <lineage>
        <taxon>Eukaryota</taxon>
        <taxon>Sar</taxon>
        <taxon>Stramenopiles</taxon>
        <taxon>Ochrophyta</taxon>
        <taxon>Pinguiophyceae</taxon>
        <taxon>Pinguiochrysidales</taxon>
        <taxon>Pinguiochrysidaceae</taxon>
        <taxon>Pinguiococcus</taxon>
    </lineage>
</organism>
<dbReference type="EMBL" id="HBEA01003623">
    <property type="protein sequence ID" value="CAD8253239.1"/>
    <property type="molecule type" value="Transcribed_RNA"/>
</dbReference>
<dbReference type="Gene3D" id="3.40.50.300">
    <property type="entry name" value="P-loop containing nucleotide triphosphate hydrolases"/>
    <property type="match status" value="1"/>
</dbReference>
<keyword evidence="2" id="KW-0802">TPR repeat</keyword>
<feature type="region of interest" description="Disordered" evidence="4">
    <location>
        <begin position="1"/>
        <end position="56"/>
    </location>
</feature>
<feature type="coiled-coil region" evidence="3">
    <location>
        <begin position="73"/>
        <end position="129"/>
    </location>
</feature>
<protein>
    <submittedName>
        <fullName evidence="5">Uncharacterized protein</fullName>
    </submittedName>
</protein>
<name>A0A7R9Y9T5_9STRA</name>
<dbReference type="InterPro" id="IPR027417">
    <property type="entry name" value="P-loop_NTPase"/>
</dbReference>
<keyword evidence="1" id="KW-0677">Repeat</keyword>
<evidence type="ECO:0000256" key="4">
    <source>
        <dbReference type="SAM" id="MobiDB-lite"/>
    </source>
</evidence>
<dbReference type="PANTHER" id="PTHR45641:SF19">
    <property type="entry name" value="NEPHROCYSTIN-3"/>
    <property type="match status" value="1"/>
</dbReference>
<dbReference type="InterPro" id="IPR019734">
    <property type="entry name" value="TPR_rpt"/>
</dbReference>
<gene>
    <name evidence="5" type="ORF">PPYR1160_LOCUS2731</name>
</gene>
<dbReference type="PANTHER" id="PTHR45641">
    <property type="entry name" value="TETRATRICOPEPTIDE REPEAT PROTEIN (AFU_ORTHOLOGUE AFUA_6G03870)"/>
    <property type="match status" value="1"/>
</dbReference>
<proteinExistence type="predicted"/>
<feature type="region of interest" description="Disordered" evidence="4">
    <location>
        <begin position="310"/>
        <end position="339"/>
    </location>
</feature>
<sequence>MEEKPLPANVEPIPKDTAPAKPAKDAAPESAGESKASGAPSEPKDPEAPAASSAPAATPCLPAFLWFGKGKGRKSTAEQVEEALQKLKEEMRAENEALRAQMEKQTELLEDNAEELRQLREEVKGLSSNDVDPKSDRWRNYSLPEHIEKVPYDLTTRVSSSEDTRLLTDHFSEEGAFRLLLHVGAARAWRRAGCGFTASATRFLEFVREIIEAESARSKRSGRHEQNAYLGVLRELTAGDILNCITREAVRHATDDPNPESNPADEQEGVVRVMELRHMLLDSRFGMRSPVSAVLVTFLGISTDLSEEASVVGSAADGATGDEAERKSNGRRRRQKRKLKMDHRTMSLRFFAVPPSLCALYAEPVPSAVLPITQQLRDKILNASRQASMGPKLAPTIISVTGKYGSGRTELVKQALADPTGVQFLKENFAGGCAYVRLSGDDTTREKFVNELALALCMESEADGISLIVQMRDYMRSQGKMLLVVDDFPANPEKAEDGMKLLYDDLLQGSEAKQELFGCVIISETPVPSKGLSLEISVDTVDMPRLANDAAQRLIDFEAPALVPDSINVNAKARGNPLSLLSMCRTAATQNTGGAQNVAKKSSFGGIFGGLSSSQSLNGESAFDVWTRLPTETREFLLRLAVIGNTQFTTALATAVRSTSWVAQFVRDSASRRAGQDEATLSPTMFTDADMGTTIALLRLLERGFFVEEEHQQAWRLTQRAHDLVGVVMASPASAAEGFETSGDFASAVSVWLHHSAEAYTIALCHTMIQLEELFRSRGNRRAAVARFREELVHVWNLLSRLRTVAQRQDASAEKAKADAGSNSNSSSAVQFEPLAASETVEKVLGVKDAFQRALRSIPCLHACVEAFSGTVVHVFLTPQQRQALWRDIRWVWEAENVAEVADETAVAPFPLQIKAALGISLTDCREFKSAIALLKGVITELRKRTSETYFMAYTLYCLARATDGEASVEALEVNQGEKIKPEKVNQLWKSKSPKPAEKRAAQNSYEQFLKSFEAMQGSDDVNSATDRTLDLLQESLSLFKRLGLEISGEAGLVLHCMGSVQAGSKNLNESLRLLRSALEVQRKALGEEHPDVSSSLSLISIVQEARGEYSASADASFEAFEIAEAVFGRYHARTIEALSDCANCQARLEDYDASLRVYDIAKERACALHGSNSRPVALILSQIARVWEAQGEAARAEESCEEALSIMREKHPEDVDTIDMLTQLAELKWHQTRYSEAFDSYKQALRLEQHVRGKLHVSTGQTLRCLALLAHDFLDQKDKAVRYLRAARVAFSSTLGEDHEYTKEVDKLFLQWDAKMETASVTESWFSRSTY</sequence>
<feature type="compositionally biased region" description="Basic residues" evidence="4">
    <location>
        <begin position="329"/>
        <end position="339"/>
    </location>
</feature>